<accession>A0A0N7KK14</accession>
<dbReference type="EMBL" id="AP014961">
    <property type="protein sequence ID" value="BAS91945.1"/>
    <property type="molecule type" value="Genomic_DNA"/>
</dbReference>
<name>A0A0N7KK14_ORYSJ</name>
<reference evidence="3" key="1">
    <citation type="journal article" date="2005" name="Nature">
        <title>The map-based sequence of the rice genome.</title>
        <authorList>
            <consortium name="International rice genome sequencing project (IRGSP)"/>
            <person name="Matsumoto T."/>
            <person name="Wu J."/>
            <person name="Kanamori H."/>
            <person name="Katayose Y."/>
            <person name="Fujisawa M."/>
            <person name="Namiki N."/>
            <person name="Mizuno H."/>
            <person name="Yamamoto K."/>
            <person name="Antonio B.A."/>
            <person name="Baba T."/>
            <person name="Sakata K."/>
            <person name="Nagamura Y."/>
            <person name="Aoki H."/>
            <person name="Arikawa K."/>
            <person name="Arita K."/>
            <person name="Bito T."/>
            <person name="Chiden Y."/>
            <person name="Fujitsuka N."/>
            <person name="Fukunaka R."/>
            <person name="Hamada M."/>
            <person name="Harada C."/>
            <person name="Hayashi A."/>
            <person name="Hijishita S."/>
            <person name="Honda M."/>
            <person name="Hosokawa S."/>
            <person name="Ichikawa Y."/>
            <person name="Idonuma A."/>
            <person name="Iijima M."/>
            <person name="Ikeda M."/>
            <person name="Ikeno M."/>
            <person name="Ito K."/>
            <person name="Ito S."/>
            <person name="Ito T."/>
            <person name="Ito Y."/>
            <person name="Ito Y."/>
            <person name="Iwabuchi A."/>
            <person name="Kamiya K."/>
            <person name="Karasawa W."/>
            <person name="Kurita K."/>
            <person name="Katagiri S."/>
            <person name="Kikuta A."/>
            <person name="Kobayashi H."/>
            <person name="Kobayashi N."/>
            <person name="Machita K."/>
            <person name="Maehara T."/>
            <person name="Masukawa M."/>
            <person name="Mizubayashi T."/>
            <person name="Mukai Y."/>
            <person name="Nagasaki H."/>
            <person name="Nagata Y."/>
            <person name="Naito S."/>
            <person name="Nakashima M."/>
            <person name="Nakama Y."/>
            <person name="Nakamichi Y."/>
            <person name="Nakamura M."/>
            <person name="Meguro A."/>
            <person name="Negishi M."/>
            <person name="Ohta I."/>
            <person name="Ohta T."/>
            <person name="Okamoto M."/>
            <person name="Ono N."/>
            <person name="Saji S."/>
            <person name="Sakaguchi M."/>
            <person name="Sakai K."/>
            <person name="Shibata M."/>
            <person name="Shimokawa T."/>
            <person name="Song J."/>
            <person name="Takazaki Y."/>
            <person name="Terasawa K."/>
            <person name="Tsugane M."/>
            <person name="Tsuji K."/>
            <person name="Ueda S."/>
            <person name="Waki K."/>
            <person name="Yamagata H."/>
            <person name="Yamamoto M."/>
            <person name="Yamamoto S."/>
            <person name="Yamane H."/>
            <person name="Yoshiki S."/>
            <person name="Yoshihara R."/>
            <person name="Yukawa K."/>
            <person name="Zhong H."/>
            <person name="Yano M."/>
            <person name="Yuan Q."/>
            <person name="Ouyang S."/>
            <person name="Liu J."/>
            <person name="Jones K.M."/>
            <person name="Gansberger K."/>
            <person name="Moffat K."/>
            <person name="Hill J."/>
            <person name="Bera J."/>
            <person name="Fadrosh D."/>
            <person name="Jin S."/>
            <person name="Johri S."/>
            <person name="Kim M."/>
            <person name="Overton L."/>
            <person name="Reardon M."/>
            <person name="Tsitrin T."/>
            <person name="Vuong H."/>
            <person name="Weaver B."/>
            <person name="Ciecko A."/>
            <person name="Tallon L."/>
            <person name="Jackson J."/>
            <person name="Pai G."/>
            <person name="Aken S.V."/>
            <person name="Utterback T."/>
            <person name="Reidmuller S."/>
            <person name="Feldblyum T."/>
            <person name="Hsiao J."/>
            <person name="Zismann V."/>
            <person name="Iobst S."/>
            <person name="de Vazeille A.R."/>
            <person name="Buell C.R."/>
            <person name="Ying K."/>
            <person name="Li Y."/>
            <person name="Lu T."/>
            <person name="Huang Y."/>
            <person name="Zhao Q."/>
            <person name="Feng Q."/>
            <person name="Zhang L."/>
            <person name="Zhu J."/>
            <person name="Weng Q."/>
            <person name="Mu J."/>
            <person name="Lu Y."/>
            <person name="Fan D."/>
            <person name="Liu Y."/>
            <person name="Guan J."/>
            <person name="Zhang Y."/>
            <person name="Yu S."/>
            <person name="Liu X."/>
            <person name="Zhang Y."/>
            <person name="Hong G."/>
            <person name="Han B."/>
            <person name="Choisne N."/>
            <person name="Demange N."/>
            <person name="Orjeda G."/>
            <person name="Samain S."/>
            <person name="Cattolico L."/>
            <person name="Pelletier E."/>
            <person name="Couloux A."/>
            <person name="Segurens B."/>
            <person name="Wincker P."/>
            <person name="D'Hont A."/>
            <person name="Scarpelli C."/>
            <person name="Weissenbach J."/>
            <person name="Salanoubat M."/>
            <person name="Quetier F."/>
            <person name="Yu Y."/>
            <person name="Kim H.R."/>
            <person name="Rambo T."/>
            <person name="Currie J."/>
            <person name="Collura K."/>
            <person name="Luo M."/>
            <person name="Yang T."/>
            <person name="Ammiraju J.S.S."/>
            <person name="Engler F."/>
            <person name="Soderlund C."/>
            <person name="Wing R.A."/>
            <person name="Palmer L.E."/>
            <person name="de la Bastide M."/>
            <person name="Spiegel L."/>
            <person name="Nascimento L."/>
            <person name="Zutavern T."/>
            <person name="O'Shaughnessy A."/>
            <person name="Dike S."/>
            <person name="Dedhia N."/>
            <person name="Preston R."/>
            <person name="Balija V."/>
            <person name="McCombie W.R."/>
            <person name="Chow T."/>
            <person name="Chen H."/>
            <person name="Chung M."/>
            <person name="Chen C."/>
            <person name="Shaw J."/>
            <person name="Wu H."/>
            <person name="Hsiao K."/>
            <person name="Chao Y."/>
            <person name="Chu M."/>
            <person name="Cheng C."/>
            <person name="Hour A."/>
            <person name="Lee P."/>
            <person name="Lin S."/>
            <person name="Lin Y."/>
            <person name="Liou J."/>
            <person name="Liu S."/>
            <person name="Hsing Y."/>
            <person name="Raghuvanshi S."/>
            <person name="Mohanty A."/>
            <person name="Bharti A.K."/>
            <person name="Gaur A."/>
            <person name="Gupta V."/>
            <person name="Kumar D."/>
            <person name="Ravi V."/>
            <person name="Vij S."/>
            <person name="Kapur A."/>
            <person name="Khurana P."/>
            <person name="Khurana P."/>
            <person name="Khurana J.P."/>
            <person name="Tyagi A.K."/>
            <person name="Gaikwad K."/>
            <person name="Singh A."/>
            <person name="Dalal V."/>
            <person name="Srivastava S."/>
            <person name="Dixit A."/>
            <person name="Pal A.K."/>
            <person name="Ghazi I.A."/>
            <person name="Yadav M."/>
            <person name="Pandit A."/>
            <person name="Bhargava A."/>
            <person name="Sureshbabu K."/>
            <person name="Batra K."/>
            <person name="Sharma T.R."/>
            <person name="Mohapatra T."/>
            <person name="Singh N.K."/>
            <person name="Messing J."/>
            <person name="Nelson A.B."/>
            <person name="Fuks G."/>
            <person name="Kavchok S."/>
            <person name="Keizer G."/>
            <person name="Linton E."/>
            <person name="Llaca V."/>
            <person name="Song R."/>
            <person name="Tanyolac B."/>
            <person name="Young S."/>
            <person name="Ho-Il K."/>
            <person name="Hahn J.H."/>
            <person name="Sangsakoo G."/>
            <person name="Vanavichit A."/>
            <person name="de Mattos Luiz.A.T."/>
            <person name="Zimmer P.D."/>
            <person name="Malone G."/>
            <person name="Dellagostin O."/>
            <person name="de Oliveira A.C."/>
            <person name="Bevan M."/>
            <person name="Bancroft I."/>
            <person name="Minx P."/>
            <person name="Cordum H."/>
            <person name="Wilson R."/>
            <person name="Cheng Z."/>
            <person name="Jin W."/>
            <person name="Jiang J."/>
            <person name="Leong S.A."/>
            <person name="Iwama H."/>
            <person name="Gojobori T."/>
            <person name="Itoh T."/>
            <person name="Niimura Y."/>
            <person name="Fujii Y."/>
            <person name="Habara T."/>
            <person name="Sakai H."/>
            <person name="Sato Y."/>
            <person name="Wilson G."/>
            <person name="Kumar K."/>
            <person name="McCouch S."/>
            <person name="Juretic N."/>
            <person name="Hoen D."/>
            <person name="Wright S."/>
            <person name="Bruskiewich R."/>
            <person name="Bureau T."/>
            <person name="Miyao A."/>
            <person name="Hirochika H."/>
            <person name="Nishikawa T."/>
            <person name="Kadowaki K."/>
            <person name="Sugiura M."/>
            <person name="Burr B."/>
            <person name="Sasaki T."/>
        </authorList>
    </citation>
    <scope>NUCLEOTIDE SEQUENCE [LARGE SCALE GENOMIC DNA]</scope>
    <source>
        <strain evidence="3">cv. Nipponbare</strain>
    </source>
</reference>
<reference evidence="2 3" key="3">
    <citation type="journal article" date="2013" name="Rice">
        <title>Improvement of the Oryza sativa Nipponbare reference genome using next generation sequence and optical map data.</title>
        <authorList>
            <person name="Kawahara Y."/>
            <person name="de la Bastide M."/>
            <person name="Hamilton J.P."/>
            <person name="Kanamori H."/>
            <person name="McCombie W.R."/>
            <person name="Ouyang S."/>
            <person name="Schwartz D.C."/>
            <person name="Tanaka T."/>
            <person name="Wu J."/>
            <person name="Zhou S."/>
            <person name="Childs K.L."/>
            <person name="Davidson R.M."/>
            <person name="Lin H."/>
            <person name="Quesada-Ocampo L."/>
            <person name="Vaillancourt B."/>
            <person name="Sakai H."/>
            <person name="Lee S.S."/>
            <person name="Kim J."/>
            <person name="Numa H."/>
            <person name="Itoh T."/>
            <person name="Buell C.R."/>
            <person name="Matsumoto T."/>
        </authorList>
    </citation>
    <scope>NUCLEOTIDE SEQUENCE [LARGE SCALE GENOMIC DNA]</scope>
    <source>
        <strain evidence="3">cv. Nipponbare</strain>
    </source>
</reference>
<dbReference type="PaxDb" id="39947-A0A0N7KK14"/>
<dbReference type="AlphaFoldDB" id="A0A0N7KK14"/>
<keyword evidence="3" id="KW-1185">Reference proteome</keyword>
<dbReference type="InParanoid" id="A0A0N7KK14"/>
<feature type="region of interest" description="Disordered" evidence="1">
    <location>
        <begin position="35"/>
        <end position="146"/>
    </location>
</feature>
<feature type="compositionally biased region" description="Pro residues" evidence="1">
    <location>
        <begin position="99"/>
        <end position="108"/>
    </location>
</feature>
<dbReference type="Proteomes" id="UP000059680">
    <property type="component" value="Chromosome 5"/>
</dbReference>
<feature type="compositionally biased region" description="Low complexity" evidence="1">
    <location>
        <begin position="50"/>
        <end position="69"/>
    </location>
</feature>
<proteinExistence type="predicted"/>
<organism evidence="2 3">
    <name type="scientific">Oryza sativa subsp. japonica</name>
    <name type="common">Rice</name>
    <dbReference type="NCBI Taxonomy" id="39947"/>
    <lineage>
        <taxon>Eukaryota</taxon>
        <taxon>Viridiplantae</taxon>
        <taxon>Streptophyta</taxon>
        <taxon>Embryophyta</taxon>
        <taxon>Tracheophyta</taxon>
        <taxon>Spermatophyta</taxon>
        <taxon>Magnoliopsida</taxon>
        <taxon>Liliopsida</taxon>
        <taxon>Poales</taxon>
        <taxon>Poaceae</taxon>
        <taxon>BOP clade</taxon>
        <taxon>Oryzoideae</taxon>
        <taxon>Oryzeae</taxon>
        <taxon>Oryzinae</taxon>
        <taxon>Oryza</taxon>
        <taxon>Oryza sativa</taxon>
    </lineage>
</organism>
<reference evidence="2 3" key="2">
    <citation type="journal article" date="2013" name="Plant Cell Physiol.">
        <title>Rice Annotation Project Database (RAP-DB): an integrative and interactive database for rice genomics.</title>
        <authorList>
            <person name="Sakai H."/>
            <person name="Lee S.S."/>
            <person name="Tanaka T."/>
            <person name="Numa H."/>
            <person name="Kim J."/>
            <person name="Kawahara Y."/>
            <person name="Wakimoto H."/>
            <person name="Yang C.C."/>
            <person name="Iwamoto M."/>
            <person name="Abe T."/>
            <person name="Yamada Y."/>
            <person name="Muto A."/>
            <person name="Inokuchi H."/>
            <person name="Ikemura T."/>
            <person name="Matsumoto T."/>
            <person name="Sasaki T."/>
            <person name="Itoh T."/>
        </authorList>
    </citation>
    <scope>NUCLEOTIDE SEQUENCE [LARGE SCALE GENOMIC DNA]</scope>
    <source>
        <strain evidence="3">cv. Nipponbare</strain>
    </source>
</reference>
<evidence type="ECO:0000313" key="3">
    <source>
        <dbReference type="Proteomes" id="UP000059680"/>
    </source>
</evidence>
<feature type="non-terminal residue" evidence="2">
    <location>
        <position position="1"/>
    </location>
</feature>
<dbReference type="Gramene" id="Os05t0113100-01">
    <property type="protein sequence ID" value="Os05t0113100-01"/>
    <property type="gene ID" value="Os05g0113100"/>
</dbReference>
<gene>
    <name evidence="2" type="ordered locus">Os05g0113100</name>
    <name evidence="2" type="ORF">OSNPB_050113100</name>
</gene>
<dbReference type="FunCoup" id="A0A0N7KK14">
    <property type="interactions" value="2"/>
</dbReference>
<evidence type="ECO:0000256" key="1">
    <source>
        <dbReference type="SAM" id="MobiDB-lite"/>
    </source>
</evidence>
<evidence type="ECO:0000313" key="2">
    <source>
        <dbReference type="EMBL" id="BAS91945.1"/>
    </source>
</evidence>
<protein>
    <submittedName>
        <fullName evidence="2">Os05g0113100 protein</fullName>
    </submittedName>
</protein>
<sequence>DAAYEFEGARLPQWRVGGGSILRLRPGAPQAADAPILRAAGASAGQGNHAAPAMSSSSSSPLASPSAVAPSPPPGWFRQIAERPPPLSRPADRGAGEDQPPPDPLRPSDPPRRRPLRLPLHPAVVRSGRRPCRSASLESERRGRERIERDREMGGWRVGPHGPTIFYCLCVTDMWVPQFFYLVNAT</sequence>